<dbReference type="AlphaFoldDB" id="A0A3B0MSL6"/>
<name>A0A3B0MSL6_THEAN</name>
<dbReference type="EMBL" id="UIVS01000003">
    <property type="protein sequence ID" value="SVP92864.1"/>
    <property type="molecule type" value="Genomic_DNA"/>
</dbReference>
<organism evidence="2">
    <name type="scientific">Theileria annulata</name>
    <dbReference type="NCBI Taxonomy" id="5874"/>
    <lineage>
        <taxon>Eukaryota</taxon>
        <taxon>Sar</taxon>
        <taxon>Alveolata</taxon>
        <taxon>Apicomplexa</taxon>
        <taxon>Aconoidasida</taxon>
        <taxon>Piroplasmida</taxon>
        <taxon>Theileriidae</taxon>
        <taxon>Theileria</taxon>
    </lineage>
</organism>
<gene>
    <name evidence="3" type="ORF">TAT_000265900</name>
    <name evidence="2" type="ORF">TAV_000266200</name>
</gene>
<protein>
    <submittedName>
        <fullName evidence="2">Uncharacterized protein</fullName>
    </submittedName>
</protein>
<feature type="transmembrane region" description="Helical" evidence="1">
    <location>
        <begin position="60"/>
        <end position="82"/>
    </location>
</feature>
<reference evidence="2" key="1">
    <citation type="submission" date="2018-07" db="EMBL/GenBank/DDBJ databases">
        <authorList>
            <person name="Quirk P.G."/>
            <person name="Krulwich T.A."/>
        </authorList>
    </citation>
    <scope>NUCLEOTIDE SEQUENCE</scope>
    <source>
        <strain evidence="2">Anand</strain>
    </source>
</reference>
<dbReference type="EMBL" id="UIVT01000003">
    <property type="protein sequence ID" value="SVP93666.1"/>
    <property type="molecule type" value="Genomic_DNA"/>
</dbReference>
<accession>A0A3B0MSL6</accession>
<evidence type="ECO:0000256" key="1">
    <source>
        <dbReference type="SAM" id="Phobius"/>
    </source>
</evidence>
<proteinExistence type="predicted"/>
<keyword evidence="1" id="KW-0472">Membrane</keyword>
<evidence type="ECO:0000313" key="2">
    <source>
        <dbReference type="EMBL" id="SVP92864.1"/>
    </source>
</evidence>
<evidence type="ECO:0000313" key="3">
    <source>
        <dbReference type="EMBL" id="SVP93666.1"/>
    </source>
</evidence>
<keyword evidence="1" id="KW-1133">Transmembrane helix</keyword>
<sequence length="111" mass="13111">MTHYKFNGNGRVKTADNWTFQTNPYITARPQIHCVGDECKRSDLNVYYQYGRMNVNPPELIQYVPVILIVALALIILIIFLVNRHKANKRYQESMLSRMDDLREREYMATL</sequence>
<keyword evidence="1" id="KW-0812">Transmembrane</keyword>